<organism evidence="2 3">
    <name type="scientific">Mangrovimonas yunxiaonensis</name>
    <dbReference type="NCBI Taxonomy" id="1197477"/>
    <lineage>
        <taxon>Bacteria</taxon>
        <taxon>Pseudomonadati</taxon>
        <taxon>Bacteroidota</taxon>
        <taxon>Flavobacteriia</taxon>
        <taxon>Flavobacteriales</taxon>
        <taxon>Flavobacteriaceae</taxon>
        <taxon>Mangrovimonas</taxon>
    </lineage>
</organism>
<reference evidence="3" key="2">
    <citation type="submission" date="2014-07" db="EMBL/GenBank/DDBJ databases">
        <title>Genome sequence of Mangrovimonas yunxiaonensis.</title>
        <authorList>
            <person name="Li Y."/>
            <person name="Zheng T."/>
        </authorList>
    </citation>
    <scope>NUCLEOTIDE SEQUENCE [LARGE SCALE GENOMIC DNA]</scope>
    <source>
        <strain evidence="3">LY01</strain>
    </source>
</reference>
<dbReference type="Gene3D" id="3.90.550.10">
    <property type="entry name" value="Spore Coat Polysaccharide Biosynthesis Protein SpsA, Chain A"/>
    <property type="match status" value="1"/>
</dbReference>
<dbReference type="CDD" id="cd00761">
    <property type="entry name" value="Glyco_tranf_GTA_type"/>
    <property type="match status" value="1"/>
</dbReference>
<accession>A0A084THX4</accession>
<dbReference type="Pfam" id="PF00535">
    <property type="entry name" value="Glycos_transf_2"/>
    <property type="match status" value="1"/>
</dbReference>
<dbReference type="RefSeq" id="WP_036123561.1">
    <property type="nucleotide sequence ID" value="NZ_BMET01000003.1"/>
</dbReference>
<dbReference type="SUPFAM" id="SSF53448">
    <property type="entry name" value="Nucleotide-diphospho-sugar transferases"/>
    <property type="match status" value="1"/>
</dbReference>
<evidence type="ECO:0000313" key="2">
    <source>
        <dbReference type="EMBL" id="KFB00310.1"/>
    </source>
</evidence>
<dbReference type="InterPro" id="IPR001173">
    <property type="entry name" value="Glyco_trans_2-like"/>
</dbReference>
<dbReference type="Proteomes" id="UP000028521">
    <property type="component" value="Unassembled WGS sequence"/>
</dbReference>
<dbReference type="PANTHER" id="PTHR22916">
    <property type="entry name" value="GLYCOSYLTRANSFERASE"/>
    <property type="match status" value="1"/>
</dbReference>
<dbReference type="PANTHER" id="PTHR22916:SF3">
    <property type="entry name" value="UDP-GLCNAC:BETAGAL BETA-1,3-N-ACETYLGLUCOSAMINYLTRANSFERASE-LIKE PROTEIN 1"/>
    <property type="match status" value="1"/>
</dbReference>
<proteinExistence type="predicted"/>
<dbReference type="InterPro" id="IPR029044">
    <property type="entry name" value="Nucleotide-diphossugar_trans"/>
</dbReference>
<dbReference type="STRING" id="1197477.IA57_11515"/>
<keyword evidence="3" id="KW-1185">Reference proteome</keyword>
<evidence type="ECO:0000313" key="3">
    <source>
        <dbReference type="Proteomes" id="UP000028521"/>
    </source>
</evidence>
<name>A0A084THX4_9FLAO</name>
<dbReference type="eggNOG" id="COG1215">
    <property type="taxonomic scope" value="Bacteria"/>
</dbReference>
<reference evidence="2 3" key="1">
    <citation type="journal article" date="2014" name="Genome Announc.">
        <title>Draft Genome Sequence of the Algicidal Bacterium Mangrovimonas yunxiaonensis Strain LY01.</title>
        <authorList>
            <person name="Li Y."/>
            <person name="Zhu H."/>
            <person name="Li C."/>
            <person name="Zhang H."/>
            <person name="Chen Z."/>
            <person name="Zheng W."/>
            <person name="Xu H."/>
            <person name="Zheng T."/>
        </authorList>
    </citation>
    <scope>NUCLEOTIDE SEQUENCE [LARGE SCALE GENOMIC DNA]</scope>
    <source>
        <strain evidence="2 3">LY01</strain>
    </source>
</reference>
<dbReference type="OrthoDB" id="597270at2"/>
<dbReference type="GO" id="GO:0016758">
    <property type="term" value="F:hexosyltransferase activity"/>
    <property type="evidence" value="ECO:0007669"/>
    <property type="project" value="UniProtKB-ARBA"/>
</dbReference>
<dbReference type="EMBL" id="JPFK01000008">
    <property type="protein sequence ID" value="KFB00310.1"/>
    <property type="molecule type" value="Genomic_DNA"/>
</dbReference>
<feature type="domain" description="Glycosyltransferase 2-like" evidence="1">
    <location>
        <begin position="7"/>
        <end position="172"/>
    </location>
</feature>
<dbReference type="AlphaFoldDB" id="A0A084THX4"/>
<keyword evidence="2" id="KW-0808">Transferase</keyword>
<gene>
    <name evidence="2" type="ORF">IA57_11515</name>
</gene>
<evidence type="ECO:0000259" key="1">
    <source>
        <dbReference type="Pfam" id="PF00535"/>
    </source>
</evidence>
<comment type="caution">
    <text evidence="2">The sequence shown here is derived from an EMBL/GenBank/DDBJ whole genome shotgun (WGS) entry which is preliminary data.</text>
</comment>
<sequence>MQNDLISILTPFKNTALFLPECIDSILTQTYKNWELIIVDDGSTDESPEIVAQYAKLDARIKHFKAPEKGIIKALRFALKQASGKYITRMDSDDVMPNYKLEMLHNNLKKHGEKHVATGLVRYFNPTHGVSNGYIKYEKWLNRLTMKGANFSEIYKECVIASPCWMVHKNDLMACGAFNLDRYPEDYDLTFRFYKHGFTCIPCDTVLHHWRDYSTRTSRTHEHYAHNYFLELKLHYFLELDYDSNRPLALWGAGFKGKHIAKALIERHIPFYWICNNPNKINKKIYQAPLLSFEHLKQLEHPQSIITVANGKQQKMIKQYFNDLNMTAMTDYFFFC</sequence>
<protein>
    <submittedName>
        <fullName evidence="2">Glycosyl transferase family 2</fullName>
    </submittedName>
</protein>